<protein>
    <submittedName>
        <fullName evidence="1">Uncharacterized protein</fullName>
    </submittedName>
</protein>
<gene>
    <name evidence="1" type="ORF">SAY86_019147</name>
</gene>
<name>A0AAN7LHL0_TRANT</name>
<dbReference type="AlphaFoldDB" id="A0AAN7LHL0"/>
<organism evidence="1 2">
    <name type="scientific">Trapa natans</name>
    <name type="common">Water chestnut</name>
    <dbReference type="NCBI Taxonomy" id="22666"/>
    <lineage>
        <taxon>Eukaryota</taxon>
        <taxon>Viridiplantae</taxon>
        <taxon>Streptophyta</taxon>
        <taxon>Embryophyta</taxon>
        <taxon>Tracheophyta</taxon>
        <taxon>Spermatophyta</taxon>
        <taxon>Magnoliopsida</taxon>
        <taxon>eudicotyledons</taxon>
        <taxon>Gunneridae</taxon>
        <taxon>Pentapetalae</taxon>
        <taxon>rosids</taxon>
        <taxon>malvids</taxon>
        <taxon>Myrtales</taxon>
        <taxon>Lythraceae</taxon>
        <taxon>Trapa</taxon>
    </lineage>
</organism>
<accession>A0AAN7LHL0</accession>
<dbReference type="EMBL" id="JAXQNO010000014">
    <property type="protein sequence ID" value="KAK4784779.1"/>
    <property type="molecule type" value="Genomic_DNA"/>
</dbReference>
<proteinExistence type="predicted"/>
<evidence type="ECO:0000313" key="1">
    <source>
        <dbReference type="EMBL" id="KAK4784779.1"/>
    </source>
</evidence>
<dbReference type="Proteomes" id="UP001346149">
    <property type="component" value="Unassembled WGS sequence"/>
</dbReference>
<keyword evidence="2" id="KW-1185">Reference proteome</keyword>
<reference evidence="1 2" key="1">
    <citation type="journal article" date="2023" name="Hortic Res">
        <title>Pangenome of water caltrop reveals structural variations and asymmetric subgenome divergence after allopolyploidization.</title>
        <authorList>
            <person name="Zhang X."/>
            <person name="Chen Y."/>
            <person name="Wang L."/>
            <person name="Yuan Y."/>
            <person name="Fang M."/>
            <person name="Shi L."/>
            <person name="Lu R."/>
            <person name="Comes H.P."/>
            <person name="Ma Y."/>
            <person name="Chen Y."/>
            <person name="Huang G."/>
            <person name="Zhou Y."/>
            <person name="Zheng Z."/>
            <person name="Qiu Y."/>
        </authorList>
    </citation>
    <scope>NUCLEOTIDE SEQUENCE [LARGE SCALE GENOMIC DNA]</scope>
    <source>
        <strain evidence="1">F231</strain>
    </source>
</reference>
<comment type="caution">
    <text evidence="1">The sequence shown here is derived from an EMBL/GenBank/DDBJ whole genome shotgun (WGS) entry which is preliminary data.</text>
</comment>
<evidence type="ECO:0000313" key="2">
    <source>
        <dbReference type="Proteomes" id="UP001346149"/>
    </source>
</evidence>
<sequence length="130" mass="14856">MAYLSLVYFLIAPLPPPGRLLLHRPPLPRQDPDQGRARVHHRRFQWHLPGPRAPGHFRGRACLDPRALEGNARGGQAIDPACHVVTFLADVRDFDAVKRAVEVAGPIDFLVVIHRAYSCRRSWRGRDWMR</sequence>